<evidence type="ECO:0000256" key="7">
    <source>
        <dbReference type="ARBA" id="ARBA00023010"/>
    </source>
</evidence>
<evidence type="ECO:0000256" key="8">
    <source>
        <dbReference type="ARBA" id="ARBA00023132"/>
    </source>
</evidence>
<dbReference type="InterPro" id="IPR037665">
    <property type="entry name" value="Nucleoporin_S59-like"/>
</dbReference>
<evidence type="ECO:0000313" key="12">
    <source>
        <dbReference type="EMBL" id="CCC94707.1"/>
    </source>
</evidence>
<evidence type="ECO:0000256" key="10">
    <source>
        <dbReference type="SAM" id="MobiDB-lite"/>
    </source>
</evidence>
<dbReference type="PROSITE" id="PS51434">
    <property type="entry name" value="NUP_C"/>
    <property type="match status" value="1"/>
</dbReference>
<dbReference type="InterPro" id="IPR021967">
    <property type="entry name" value="Nup98_C"/>
</dbReference>
<accession>G0UZ88</accession>
<comment type="subcellular location">
    <subcellularLocation>
        <location evidence="1">Nucleus</location>
        <location evidence="1">Nuclear pore complex</location>
    </subcellularLocation>
</comment>
<dbReference type="EMBL" id="HE575324">
    <property type="protein sequence ID" value="CCC94707.1"/>
    <property type="molecule type" value="Genomic_DNA"/>
</dbReference>
<feature type="region of interest" description="Disordered" evidence="10">
    <location>
        <begin position="234"/>
        <end position="295"/>
    </location>
</feature>
<evidence type="ECO:0000259" key="11">
    <source>
        <dbReference type="PROSITE" id="PS51434"/>
    </source>
</evidence>
<keyword evidence="5" id="KW-0509">mRNA transport</keyword>
<evidence type="ECO:0000256" key="3">
    <source>
        <dbReference type="ARBA" id="ARBA00022448"/>
    </source>
</evidence>
<evidence type="ECO:0000256" key="1">
    <source>
        <dbReference type="ARBA" id="ARBA00004567"/>
    </source>
</evidence>
<reference evidence="12" key="1">
    <citation type="journal article" date="2012" name="Proc. Natl. Acad. Sci. U.S.A.">
        <title>Antigenic diversity is generated by distinct evolutionary mechanisms in African trypanosome species.</title>
        <authorList>
            <person name="Jackson A.P."/>
            <person name="Berry A."/>
            <person name="Aslett M."/>
            <person name="Allison H.C."/>
            <person name="Burton P."/>
            <person name="Vavrova-Anderson J."/>
            <person name="Brown R."/>
            <person name="Browne H."/>
            <person name="Corton N."/>
            <person name="Hauser H."/>
            <person name="Gamble J."/>
            <person name="Gilderthorp R."/>
            <person name="Marcello L."/>
            <person name="McQuillan J."/>
            <person name="Otto T.D."/>
            <person name="Quail M.A."/>
            <person name="Sanders M.J."/>
            <person name="van Tonder A."/>
            <person name="Ginger M.L."/>
            <person name="Field M.C."/>
            <person name="Barry J.D."/>
            <person name="Hertz-Fowler C."/>
            <person name="Berriman M."/>
        </authorList>
    </citation>
    <scope>NUCLEOTIDE SEQUENCE</scope>
    <source>
        <strain evidence="12">IL3000</strain>
    </source>
</reference>
<dbReference type="GO" id="GO:0000973">
    <property type="term" value="P:post-transcriptional tethering of RNA polymerase II gene DNA at nuclear periphery"/>
    <property type="evidence" value="ECO:0007669"/>
    <property type="project" value="TreeGrafter"/>
</dbReference>
<name>G0UZ88_TRYCI</name>
<keyword evidence="9" id="KW-0539">Nucleus</keyword>
<evidence type="ECO:0000256" key="2">
    <source>
        <dbReference type="ARBA" id="ARBA00008926"/>
    </source>
</evidence>
<keyword evidence="3" id="KW-0813">Transport</keyword>
<organism evidence="12">
    <name type="scientific">Trypanosoma congolense (strain IL3000)</name>
    <dbReference type="NCBI Taxonomy" id="1068625"/>
    <lineage>
        <taxon>Eukaryota</taxon>
        <taxon>Discoba</taxon>
        <taxon>Euglenozoa</taxon>
        <taxon>Kinetoplastea</taxon>
        <taxon>Metakinetoplastina</taxon>
        <taxon>Trypanosomatida</taxon>
        <taxon>Trypanosomatidae</taxon>
        <taxon>Trypanosoma</taxon>
        <taxon>Nannomonas</taxon>
    </lineage>
</organism>
<dbReference type="Pfam" id="PF04096">
    <property type="entry name" value="Nucleoporin2"/>
    <property type="match status" value="1"/>
</dbReference>
<evidence type="ECO:0000256" key="9">
    <source>
        <dbReference type="ARBA" id="ARBA00023242"/>
    </source>
</evidence>
<proteinExistence type="inferred from homology"/>
<comment type="similarity">
    <text evidence="2">Belongs to the nucleoporin GLFG family.</text>
</comment>
<dbReference type="InterPro" id="IPR007230">
    <property type="entry name" value="Nup98_auto-Pept-S59_dom"/>
</dbReference>
<keyword evidence="6" id="KW-0653">Protein transport</keyword>
<dbReference type="SUPFAM" id="SSF82215">
    <property type="entry name" value="C-terminal autoproteolytic domain of nucleoporin nup98"/>
    <property type="match status" value="1"/>
</dbReference>
<dbReference type="GO" id="GO:0006606">
    <property type="term" value="P:protein import into nucleus"/>
    <property type="evidence" value="ECO:0007669"/>
    <property type="project" value="TreeGrafter"/>
</dbReference>
<dbReference type="PANTHER" id="PTHR23198:SF6">
    <property type="entry name" value="NUCLEAR PORE COMPLEX PROTEIN NUP98-NUP96"/>
    <property type="match status" value="1"/>
</dbReference>
<dbReference type="GO" id="GO:0017056">
    <property type="term" value="F:structural constituent of nuclear pore"/>
    <property type="evidence" value="ECO:0007669"/>
    <property type="project" value="InterPro"/>
</dbReference>
<evidence type="ECO:0000256" key="4">
    <source>
        <dbReference type="ARBA" id="ARBA00022813"/>
    </source>
</evidence>
<dbReference type="GO" id="GO:0006405">
    <property type="term" value="P:RNA export from nucleus"/>
    <property type="evidence" value="ECO:0007669"/>
    <property type="project" value="TreeGrafter"/>
</dbReference>
<feature type="compositionally biased region" description="Basic and acidic residues" evidence="10">
    <location>
        <begin position="53"/>
        <end position="64"/>
    </location>
</feature>
<sequence>MPYYQQRVAVGLPTVSVASAVRSNPTPLSVVAFSSAELRDLLNSSKVNLGVSEEREGIEAEKESPALPGSEKTPTREVAVFVPLCSRDDYILEPPLVVLRELTVQQLRDVYGFSVYRRDGKCSIRFLEPVNLVRCDIAEVVDLSPSGEVKLYPGVLTPPPLGYGLRVRARVTVNGVVNTTSSELRLRCQKEGSRFESYDSETGAWVYTINEEGEQEDYDDDGDREVDIVEAEERMQAEEDVSAVSDAPESTISSPARRDPDVRTQRAQPLTSMTPVPLEPHQSISFPQSNIPSSLPLPRHSTRGGEQSLMLPQRTDRVFLLREDGHLPSSGKSAESVDFQLPYPLPEVKEEPLCERRGVFVVKEHHRKPPGVVYVVRKEDSRIYEMSASIVSRGTMASLGRSFRCGWCIGGRLVAPTFAWLRDGTEARRPVDEVSGSGVTMSTPYFAHATSKHYLQSCAISVLRTMCRYLRRTDVSVNEEGCFPLLSVNLCRGGGVSSLSTERLREVVAAIDAVRFERNTAVGESTARQAKTVLRLFDALYGLPDADEAEKNAITEKRYLTQLRRRNLNSWLRTELEFMDSWSDSDVDINPSQQLLRKLLCGKQREASTVAKAMGSTELSRILGVCGEGNQFGRYVQTSDTHKIDEASGVRQRVISLLSGVVEPFVSQPQYKQSDDGSGNGLIASVPLAATWKQLLGIFAFYGCAPDTPAEETIDNFLSRLRAPTSRRENPFPPYADRISDDILETNRGRSFLARGGEFPDASLSILEGFAAGVAPKASALHPHSSSYCATDYLTPFIIIVVVRALRLQCTEVYCDAETKALLGFAATLECLSDSWFWALLPLHMILDAKCRAVAVEQFLRRHAHRFQGGMSKNNAEFTQLVELMKLRLQLLEVEQLPEEIPIKMPTNAPSIRTHSSLQEALHRFSRDFMRK</sequence>
<dbReference type="Pfam" id="PF12110">
    <property type="entry name" value="Nup96"/>
    <property type="match status" value="1"/>
</dbReference>
<gene>
    <name evidence="12" type="ORF">TCIL3000_11_890</name>
</gene>
<keyword evidence="4" id="KW-0068">Autocatalytic cleavage</keyword>
<dbReference type="AlphaFoldDB" id="G0UZ88"/>
<keyword evidence="8" id="KW-0906">Nuclear pore complex</keyword>
<dbReference type="Gene3D" id="3.30.1610.10">
    <property type="entry name" value="Peptidase S59, nucleoporin"/>
    <property type="match status" value="1"/>
</dbReference>
<feature type="region of interest" description="Disordered" evidence="10">
    <location>
        <begin position="53"/>
        <end position="72"/>
    </location>
</feature>
<feature type="compositionally biased region" description="Polar residues" evidence="10">
    <location>
        <begin position="282"/>
        <end position="293"/>
    </location>
</feature>
<feature type="compositionally biased region" description="Polar residues" evidence="10">
    <location>
        <begin position="265"/>
        <end position="274"/>
    </location>
</feature>
<feature type="domain" description="Peptidase S59" evidence="11">
    <location>
        <begin position="87"/>
        <end position="212"/>
    </location>
</feature>
<dbReference type="GO" id="GO:0044614">
    <property type="term" value="C:nuclear pore cytoplasmic filaments"/>
    <property type="evidence" value="ECO:0007669"/>
    <property type="project" value="TreeGrafter"/>
</dbReference>
<keyword evidence="7" id="KW-0811">Translocation</keyword>
<dbReference type="GO" id="GO:0003723">
    <property type="term" value="F:RNA binding"/>
    <property type="evidence" value="ECO:0007669"/>
    <property type="project" value="TreeGrafter"/>
</dbReference>
<protein>
    <submittedName>
        <fullName evidence="12">Uncharacterized protein TCIL3000_11_890</fullName>
    </submittedName>
</protein>
<evidence type="ECO:0000256" key="6">
    <source>
        <dbReference type="ARBA" id="ARBA00022927"/>
    </source>
</evidence>
<dbReference type="GO" id="GO:0008139">
    <property type="term" value="F:nuclear localization sequence binding"/>
    <property type="evidence" value="ECO:0007669"/>
    <property type="project" value="TreeGrafter"/>
</dbReference>
<dbReference type="PANTHER" id="PTHR23198">
    <property type="entry name" value="NUCLEOPORIN"/>
    <property type="match status" value="1"/>
</dbReference>
<dbReference type="GO" id="GO:0034398">
    <property type="term" value="P:telomere tethering at nuclear periphery"/>
    <property type="evidence" value="ECO:0007669"/>
    <property type="project" value="TreeGrafter"/>
</dbReference>
<dbReference type="InterPro" id="IPR036903">
    <property type="entry name" value="Nup98_auto-Pept-S59_dom_sf"/>
</dbReference>
<evidence type="ECO:0000256" key="5">
    <source>
        <dbReference type="ARBA" id="ARBA00022816"/>
    </source>
</evidence>
<dbReference type="GO" id="GO:0051028">
    <property type="term" value="P:mRNA transport"/>
    <property type="evidence" value="ECO:0007669"/>
    <property type="project" value="UniProtKB-KW"/>
</dbReference>